<dbReference type="STRING" id="1123402.SAMN02583745_00664"/>
<dbReference type="EMBL" id="FOHV01000004">
    <property type="protein sequence ID" value="SES84308.1"/>
    <property type="molecule type" value="Genomic_DNA"/>
</dbReference>
<dbReference type="SUPFAM" id="SSF51182">
    <property type="entry name" value="RmlC-like cupins"/>
    <property type="match status" value="1"/>
</dbReference>
<feature type="domain" description="Pirin C-terminal" evidence="4">
    <location>
        <begin position="209"/>
        <end position="309"/>
    </location>
</feature>
<name>A0A1H9ZRH9_9GAMM</name>
<evidence type="ECO:0008006" key="7">
    <source>
        <dbReference type="Google" id="ProtNLM"/>
    </source>
</evidence>
<dbReference type="PANTHER" id="PTHR13903">
    <property type="entry name" value="PIRIN-RELATED"/>
    <property type="match status" value="1"/>
</dbReference>
<evidence type="ECO:0000313" key="5">
    <source>
        <dbReference type="EMBL" id="SES84308.1"/>
    </source>
</evidence>
<dbReference type="InterPro" id="IPR003829">
    <property type="entry name" value="Pirin_N_dom"/>
</dbReference>
<evidence type="ECO:0000313" key="6">
    <source>
        <dbReference type="Proteomes" id="UP000242642"/>
    </source>
</evidence>
<dbReference type="InterPro" id="IPR011051">
    <property type="entry name" value="RmlC_Cupin_sf"/>
</dbReference>
<dbReference type="Gene3D" id="2.60.120.10">
    <property type="entry name" value="Jelly Rolls"/>
    <property type="match status" value="2"/>
</dbReference>
<evidence type="ECO:0000256" key="1">
    <source>
        <dbReference type="ARBA" id="ARBA00008416"/>
    </source>
</evidence>
<evidence type="ECO:0000259" key="4">
    <source>
        <dbReference type="Pfam" id="PF05726"/>
    </source>
</evidence>
<dbReference type="Pfam" id="PF02678">
    <property type="entry name" value="Pirin"/>
    <property type="match status" value="1"/>
</dbReference>
<dbReference type="AlphaFoldDB" id="A0A1H9ZRH9"/>
<dbReference type="OrthoDB" id="9780903at2"/>
<sequence length="339" mass="37547">MSNKNASGIITINPLGFPWPVSDPFLFCAYHEDDYPKGNTDFAVTESLIGRNIGSDFVKQNGYRMYHGKTVPGFPAHPHCGFETVTIVEKGFVDHSDSLGASARYGLGDVQWLTTGSGIMHAEMFPLLDSENRNQFELFQIWLNLPAKSKQVPANFAMFWANEIANFTIGTASKLKLTTGSIGQYQASIAPPSDSWAADPENDVVIAMITLEEGDTFVLPKANKNDSNRTIYFYEGSQLQVDETLITRHSSIQLDSSYDVTLTAKVGQVKVLLLQGQAIKEPVAQHGPFVMNTQEELVEMVQLYQQTQYGGWSWGRLDPVHGAEKKRFAKSKDGLSIPK</sequence>
<dbReference type="PANTHER" id="PTHR13903:SF8">
    <property type="entry name" value="PIRIN"/>
    <property type="match status" value="1"/>
</dbReference>
<evidence type="ECO:0000259" key="3">
    <source>
        <dbReference type="Pfam" id="PF02678"/>
    </source>
</evidence>
<dbReference type="InterPro" id="IPR014710">
    <property type="entry name" value="RmlC-like_jellyroll"/>
</dbReference>
<dbReference type="InterPro" id="IPR012093">
    <property type="entry name" value="Pirin"/>
</dbReference>
<comment type="similarity">
    <text evidence="1 2">Belongs to the pirin family.</text>
</comment>
<proteinExistence type="inferred from homology"/>
<feature type="domain" description="Pirin N-terminal" evidence="3">
    <location>
        <begin position="65"/>
        <end position="143"/>
    </location>
</feature>
<keyword evidence="6" id="KW-1185">Reference proteome</keyword>
<dbReference type="Proteomes" id="UP000242642">
    <property type="component" value="Unassembled WGS sequence"/>
</dbReference>
<protein>
    <recommendedName>
        <fullName evidence="7">Pirin</fullName>
    </recommendedName>
</protein>
<gene>
    <name evidence="5" type="ORF">SAMN02583745_00664</name>
</gene>
<organism evidence="5 6">
    <name type="scientific">Thorsellia anophelis DSM 18579</name>
    <dbReference type="NCBI Taxonomy" id="1123402"/>
    <lineage>
        <taxon>Bacteria</taxon>
        <taxon>Pseudomonadati</taxon>
        <taxon>Pseudomonadota</taxon>
        <taxon>Gammaproteobacteria</taxon>
        <taxon>Enterobacterales</taxon>
        <taxon>Thorselliaceae</taxon>
        <taxon>Thorsellia</taxon>
    </lineage>
</organism>
<dbReference type="RefSeq" id="WP_093317802.1">
    <property type="nucleotide sequence ID" value="NZ_FOHV01000004.1"/>
</dbReference>
<dbReference type="Pfam" id="PF05726">
    <property type="entry name" value="Pirin_C"/>
    <property type="match status" value="1"/>
</dbReference>
<reference evidence="6" key="1">
    <citation type="submission" date="2016-10" db="EMBL/GenBank/DDBJ databases">
        <authorList>
            <person name="Varghese N."/>
            <person name="Submissions S."/>
        </authorList>
    </citation>
    <scope>NUCLEOTIDE SEQUENCE [LARGE SCALE GENOMIC DNA]</scope>
    <source>
        <strain evidence="6">DSM 18579</strain>
    </source>
</reference>
<accession>A0A1H9ZRH9</accession>
<evidence type="ECO:0000256" key="2">
    <source>
        <dbReference type="RuleBase" id="RU003457"/>
    </source>
</evidence>
<dbReference type="InterPro" id="IPR008778">
    <property type="entry name" value="Pirin_C_dom"/>
</dbReference>